<dbReference type="InterPro" id="IPR029058">
    <property type="entry name" value="AB_hydrolase_fold"/>
</dbReference>
<reference evidence="1" key="1">
    <citation type="journal article" date="2020" name="Fungal Divers.">
        <title>Resolving the Mortierellaceae phylogeny through synthesis of multi-gene phylogenetics and phylogenomics.</title>
        <authorList>
            <person name="Vandepol N."/>
            <person name="Liber J."/>
            <person name="Desiro A."/>
            <person name="Na H."/>
            <person name="Kennedy M."/>
            <person name="Barry K."/>
            <person name="Grigoriev I.V."/>
            <person name="Miller A.N."/>
            <person name="O'Donnell K."/>
            <person name="Stajich J.E."/>
            <person name="Bonito G."/>
        </authorList>
    </citation>
    <scope>NUCLEOTIDE SEQUENCE</scope>
    <source>
        <strain evidence="1">NRRL 6426</strain>
    </source>
</reference>
<keyword evidence="2" id="KW-1185">Reference proteome</keyword>
<dbReference type="AlphaFoldDB" id="A0A9P5R9M6"/>
<name>A0A9P5R9M6_9FUNG</name>
<accession>A0A9P5R9M6</accession>
<organism evidence="1 2">
    <name type="scientific">Linnemannia schmuckeri</name>
    <dbReference type="NCBI Taxonomy" id="64567"/>
    <lineage>
        <taxon>Eukaryota</taxon>
        <taxon>Fungi</taxon>
        <taxon>Fungi incertae sedis</taxon>
        <taxon>Mucoromycota</taxon>
        <taxon>Mortierellomycotina</taxon>
        <taxon>Mortierellomycetes</taxon>
        <taxon>Mortierellales</taxon>
        <taxon>Mortierellaceae</taxon>
        <taxon>Linnemannia</taxon>
    </lineage>
</organism>
<evidence type="ECO:0000313" key="2">
    <source>
        <dbReference type="Proteomes" id="UP000748756"/>
    </source>
</evidence>
<gene>
    <name evidence="1" type="ORF">BG015_004894</name>
</gene>
<dbReference type="SUPFAM" id="SSF53474">
    <property type="entry name" value="alpha/beta-Hydrolases"/>
    <property type="match status" value="1"/>
</dbReference>
<dbReference type="Gene3D" id="3.40.50.1820">
    <property type="entry name" value="alpha/beta hydrolase"/>
    <property type="match status" value="1"/>
</dbReference>
<proteinExistence type="predicted"/>
<sequence>MSDTLFHVPILSFISMLCKVDRIDTSVYLFDCQVDRLEKIQPGLGASHALDMLYLFDSPPSRNVLSENEGSFGKELRNVWFEMVASKSPSSDISPVVHRLWEDDQGTIEKNIIIFQRDLTVGRTSVDWISKETFDY</sequence>
<evidence type="ECO:0000313" key="1">
    <source>
        <dbReference type="EMBL" id="KAF9125461.1"/>
    </source>
</evidence>
<dbReference type="OrthoDB" id="10444467at2759"/>
<comment type="caution">
    <text evidence="1">The sequence shown here is derived from an EMBL/GenBank/DDBJ whole genome shotgun (WGS) entry which is preliminary data.</text>
</comment>
<dbReference type="Proteomes" id="UP000748756">
    <property type="component" value="Unassembled WGS sequence"/>
</dbReference>
<dbReference type="EMBL" id="JAAAUQ010002273">
    <property type="protein sequence ID" value="KAF9125461.1"/>
    <property type="molecule type" value="Genomic_DNA"/>
</dbReference>
<protein>
    <submittedName>
        <fullName evidence="1">Uncharacterized protein</fullName>
    </submittedName>
</protein>